<organism evidence="2 3">
    <name type="scientific">Rubellimicrobium mesophilum DSM 19309</name>
    <dbReference type="NCBI Taxonomy" id="442562"/>
    <lineage>
        <taxon>Bacteria</taxon>
        <taxon>Pseudomonadati</taxon>
        <taxon>Pseudomonadota</taxon>
        <taxon>Alphaproteobacteria</taxon>
        <taxon>Rhodobacterales</taxon>
        <taxon>Roseobacteraceae</taxon>
        <taxon>Rubellimicrobium</taxon>
    </lineage>
</organism>
<dbReference type="RefSeq" id="WP_051520921.1">
    <property type="nucleotide sequence ID" value="NZ_KK088525.1"/>
</dbReference>
<dbReference type="AlphaFoldDB" id="A0A017HP13"/>
<keyword evidence="1" id="KW-0472">Membrane</keyword>
<evidence type="ECO:0000256" key="1">
    <source>
        <dbReference type="SAM" id="Phobius"/>
    </source>
</evidence>
<dbReference type="HOGENOM" id="CLU_140218_0_0_5"/>
<evidence type="ECO:0000313" key="2">
    <source>
        <dbReference type="EMBL" id="EYD75509.1"/>
    </source>
</evidence>
<keyword evidence="3" id="KW-1185">Reference proteome</keyword>
<name>A0A017HP13_9RHOB</name>
<sequence length="121" mass="13926">MPDWSNRLSSVHALLGERLGVAGPDLREQVRRAGRRLPRRARRDAELLVRAEAMARHPSFARLVDPREVARAERRLSRRLRTIDPRLRRRNRRLNLLATAGLQVLATFALVVTLLAWRGIV</sequence>
<dbReference type="Proteomes" id="UP000019666">
    <property type="component" value="Unassembled WGS sequence"/>
</dbReference>
<dbReference type="EMBL" id="AOSK01000077">
    <property type="protein sequence ID" value="EYD75509.1"/>
    <property type="molecule type" value="Genomic_DNA"/>
</dbReference>
<gene>
    <name evidence="2" type="ORF">Rumeso_02919</name>
</gene>
<feature type="transmembrane region" description="Helical" evidence="1">
    <location>
        <begin position="96"/>
        <end position="117"/>
    </location>
</feature>
<accession>A0A017HP13</accession>
<proteinExistence type="predicted"/>
<dbReference type="STRING" id="442562.Rumeso_02919"/>
<keyword evidence="1" id="KW-1133">Transmembrane helix</keyword>
<protein>
    <submittedName>
        <fullName evidence="2">Uncharacterized protein</fullName>
    </submittedName>
</protein>
<evidence type="ECO:0000313" key="3">
    <source>
        <dbReference type="Proteomes" id="UP000019666"/>
    </source>
</evidence>
<reference evidence="2 3" key="1">
    <citation type="submission" date="2013-02" db="EMBL/GenBank/DDBJ databases">
        <authorList>
            <person name="Fiebig A."/>
            <person name="Goeker M."/>
            <person name="Klenk H.-P.P."/>
        </authorList>
    </citation>
    <scope>NUCLEOTIDE SEQUENCE [LARGE SCALE GENOMIC DNA]</scope>
    <source>
        <strain evidence="2 3">DSM 19309</strain>
    </source>
</reference>
<comment type="caution">
    <text evidence="2">The sequence shown here is derived from an EMBL/GenBank/DDBJ whole genome shotgun (WGS) entry which is preliminary data.</text>
</comment>
<keyword evidence="1" id="KW-0812">Transmembrane</keyword>